<name>A0A7W7IHT0_9ACTN</name>
<protein>
    <submittedName>
        <fullName evidence="1">Uncharacterized protein</fullName>
    </submittedName>
</protein>
<evidence type="ECO:0000313" key="1">
    <source>
        <dbReference type="EMBL" id="MBB4777357.1"/>
    </source>
</evidence>
<accession>A0A7W7IHT0</accession>
<dbReference type="EMBL" id="JACHMV010000001">
    <property type="protein sequence ID" value="MBB4777357.1"/>
    <property type="molecule type" value="Genomic_DNA"/>
</dbReference>
<dbReference type="RefSeq" id="WP_184887749.1">
    <property type="nucleotide sequence ID" value="NZ_BAAAHD010000015.1"/>
</dbReference>
<evidence type="ECO:0000313" key="2">
    <source>
        <dbReference type="Proteomes" id="UP000549343"/>
    </source>
</evidence>
<proteinExistence type="predicted"/>
<organism evidence="1 2">
    <name type="scientific">Actinomadura livida</name>
    <dbReference type="NCBI Taxonomy" id="79909"/>
    <lineage>
        <taxon>Bacteria</taxon>
        <taxon>Bacillati</taxon>
        <taxon>Actinomycetota</taxon>
        <taxon>Actinomycetes</taxon>
        <taxon>Streptosporangiales</taxon>
        <taxon>Thermomonosporaceae</taxon>
        <taxon>Actinomadura</taxon>
    </lineage>
</organism>
<dbReference type="AlphaFoldDB" id="A0A7W7IHT0"/>
<comment type="caution">
    <text evidence="1">The sequence shown here is derived from an EMBL/GenBank/DDBJ whole genome shotgun (WGS) entry which is preliminary data.</text>
</comment>
<sequence>MMARLVRVWDDLPGPVRVLIGGRTLTLRRPPGGGPVPPPCDEHLVVGHGEPSRAWRACADVIVGRAGDPARLLAAHPGCLVAVAVTARGCLVAAGGLEARLDPVLGGECAAGDAALYASALHAWLVAGGRPGALTRLTLVRGNTVTVVGLTRLRDRRAARPGGRRAAL</sequence>
<dbReference type="Proteomes" id="UP000549343">
    <property type="component" value="Unassembled WGS sequence"/>
</dbReference>
<reference evidence="1 2" key="1">
    <citation type="submission" date="2020-08" db="EMBL/GenBank/DDBJ databases">
        <title>Sequencing the genomes of 1000 actinobacteria strains.</title>
        <authorList>
            <person name="Klenk H.-P."/>
        </authorList>
    </citation>
    <scope>NUCLEOTIDE SEQUENCE [LARGE SCALE GENOMIC DNA]</scope>
    <source>
        <strain evidence="1 2">DSM 44772</strain>
    </source>
</reference>
<gene>
    <name evidence="1" type="ORF">F4557_005775</name>
</gene>